<dbReference type="EMBL" id="PPHD01050843">
    <property type="protein sequence ID" value="POI23221.1"/>
    <property type="molecule type" value="Genomic_DNA"/>
</dbReference>
<comment type="catalytic activity">
    <reaction evidence="4">
        <text>a long chain fatty alcohol + a 1-acylglycerone 3-phosphate = a 1-O-alkylglycerone 3-phosphate + a long-chain fatty acid + H(+)</text>
        <dbReference type="Rhea" id="RHEA:36171"/>
        <dbReference type="ChEBI" id="CHEBI:15378"/>
        <dbReference type="ChEBI" id="CHEBI:17135"/>
        <dbReference type="ChEBI" id="CHEBI:57534"/>
        <dbReference type="ChEBI" id="CHEBI:57560"/>
        <dbReference type="ChEBI" id="CHEBI:73315"/>
        <dbReference type="EC" id="2.5.1.26"/>
    </reaction>
</comment>
<dbReference type="AlphaFoldDB" id="A0A2P4SGJ8"/>
<feature type="domain" description="FAD-binding PCMH-type" evidence="5">
    <location>
        <begin position="1"/>
        <end position="47"/>
    </location>
</feature>
<gene>
    <name evidence="6" type="ORF">CIB84_013031</name>
</gene>
<protein>
    <recommendedName>
        <fullName evidence="4">Alkylglycerone-phosphate synthase</fullName>
        <shortName evidence="4">Alkyl-DHAP synthase</shortName>
        <ecNumber evidence="4">2.5.1.26</ecNumber>
    </recommendedName>
</protein>
<keyword evidence="4" id="KW-0808">Transferase</keyword>
<comment type="cofactor">
    <cofactor evidence="1 3 4">
        <name>FAD</name>
        <dbReference type="ChEBI" id="CHEBI:57692"/>
    </cofactor>
</comment>
<reference evidence="6 7" key="1">
    <citation type="submission" date="2018-01" db="EMBL/GenBank/DDBJ databases">
        <title>Comparison of the Chinese Bamboo Partridge and Red Junglefowl genome sequences highlights the importance of demography in genome evolution.</title>
        <authorList>
            <person name="Tiley G.P."/>
            <person name="Kimball R.T."/>
            <person name="Braun E.L."/>
            <person name="Burleigh J.G."/>
        </authorList>
    </citation>
    <scope>NUCLEOTIDE SEQUENCE [LARGE SCALE GENOMIC DNA]</scope>
    <source>
        <strain evidence="6">RTK389</strain>
        <tissue evidence="6">Blood</tissue>
    </source>
</reference>
<evidence type="ECO:0000256" key="3">
    <source>
        <dbReference type="PIRSR" id="PIRSR625650-3"/>
    </source>
</evidence>
<dbReference type="InterPro" id="IPR025650">
    <property type="entry name" value="Alkyl-DHAP_Synthase"/>
</dbReference>
<evidence type="ECO:0000256" key="1">
    <source>
        <dbReference type="ARBA" id="ARBA00001974"/>
    </source>
</evidence>
<dbReference type="GO" id="GO:0008611">
    <property type="term" value="P:ether lipid biosynthetic process"/>
    <property type="evidence" value="ECO:0007669"/>
    <property type="project" value="UniProtKB-UniPathway"/>
</dbReference>
<evidence type="ECO:0000313" key="7">
    <source>
        <dbReference type="Proteomes" id="UP000237246"/>
    </source>
</evidence>
<keyword evidence="3 4" id="KW-0274">FAD</keyword>
<comment type="function">
    <text evidence="4">Catalyzes the exchange of an acyl for a long-chain alkyl group and the formation of the ether bond in the biosynthesis of ether phospholipids.</text>
</comment>
<dbReference type="SUPFAM" id="SSF56176">
    <property type="entry name" value="FAD-binding/transporter-associated domain-like"/>
    <property type="match status" value="1"/>
</dbReference>
<comment type="subunit">
    <text evidence="4">Homodimer.</text>
</comment>
<keyword evidence="4" id="KW-0576">Peroxisome</keyword>
<proteinExistence type="inferred from homology"/>
<comment type="subcellular location">
    <subcellularLocation>
        <location evidence="4">Peroxisome</location>
    </subcellularLocation>
</comment>
<dbReference type="GO" id="GO:0005777">
    <property type="term" value="C:peroxisome"/>
    <property type="evidence" value="ECO:0007669"/>
    <property type="project" value="UniProtKB-SubCell"/>
</dbReference>
<evidence type="ECO:0000256" key="4">
    <source>
        <dbReference type="RuleBase" id="RU363113"/>
    </source>
</evidence>
<feature type="binding site" evidence="3">
    <location>
        <begin position="31"/>
        <end position="37"/>
    </location>
    <ligand>
        <name>FAD</name>
        <dbReference type="ChEBI" id="CHEBI:57692"/>
    </ligand>
</feature>
<dbReference type="EC" id="2.5.1.26" evidence="4"/>
<dbReference type="GO" id="GO:0071949">
    <property type="term" value="F:FAD binding"/>
    <property type="evidence" value="ECO:0007669"/>
    <property type="project" value="InterPro"/>
</dbReference>
<evidence type="ECO:0000313" key="6">
    <source>
        <dbReference type="EMBL" id="POI23221.1"/>
    </source>
</evidence>
<dbReference type="PANTHER" id="PTHR46568">
    <property type="entry name" value="ALKYLDIHYDROXYACETONEPHOSPHATE SYNTHASE, PEROXISOMAL"/>
    <property type="match status" value="1"/>
</dbReference>
<evidence type="ECO:0000259" key="5">
    <source>
        <dbReference type="PROSITE" id="PS51387"/>
    </source>
</evidence>
<sequence>MVTPRGIVEKNCQVPRMSTGPDIHHFIMGSEGILGVVTEVTIKIRPLPEYQKYGSVVFPNFERGVACLREVAKQVRRSSVLNSCKYTSCNLVQGLGLGVCWCSSLDY</sequence>
<keyword evidence="4" id="KW-0444">Lipid biosynthesis</keyword>
<dbReference type="GO" id="GO:0008609">
    <property type="term" value="F:alkylglycerone-phosphate synthase activity"/>
    <property type="evidence" value="ECO:0007669"/>
    <property type="project" value="UniProtKB-EC"/>
</dbReference>
<dbReference type="OrthoDB" id="7786253at2759"/>
<comment type="pathway">
    <text evidence="4">Glycerolipid metabolism; ether lipid biosynthesis.</text>
</comment>
<dbReference type="InterPro" id="IPR036318">
    <property type="entry name" value="FAD-bd_PCMH-like_sf"/>
</dbReference>
<dbReference type="PROSITE" id="PS51387">
    <property type="entry name" value="FAD_PCMH"/>
    <property type="match status" value="1"/>
</dbReference>
<comment type="similarity">
    <text evidence="2 4">Belongs to the FAD-binding oxidoreductase/transferase type 4 family.</text>
</comment>
<dbReference type="Gene3D" id="3.40.462.40">
    <property type="entry name" value="FAD-linked oxidase, cap domain/gating helix"/>
    <property type="match status" value="1"/>
</dbReference>
<dbReference type="PANTHER" id="PTHR46568:SF1">
    <property type="entry name" value="ALKYLDIHYDROXYACETONEPHOSPHATE SYNTHASE, PEROXISOMAL"/>
    <property type="match status" value="1"/>
</dbReference>
<keyword evidence="7" id="KW-1185">Reference proteome</keyword>
<dbReference type="InterPro" id="IPR016166">
    <property type="entry name" value="FAD-bd_PCMH"/>
</dbReference>
<name>A0A2P4SGJ8_BAMTH</name>
<keyword evidence="4" id="KW-0285">Flavoprotein</keyword>
<keyword evidence="4" id="KW-0443">Lipid metabolism</keyword>
<evidence type="ECO:0000256" key="2">
    <source>
        <dbReference type="ARBA" id="ARBA00008000"/>
    </source>
</evidence>
<accession>A0A2P4SGJ8</accession>
<dbReference type="Proteomes" id="UP000237246">
    <property type="component" value="Unassembled WGS sequence"/>
</dbReference>
<organism evidence="6 7">
    <name type="scientific">Bambusicola thoracicus</name>
    <name type="common">Chinese bamboo-partridge</name>
    <name type="synonym">Perdix thoracica</name>
    <dbReference type="NCBI Taxonomy" id="9083"/>
    <lineage>
        <taxon>Eukaryota</taxon>
        <taxon>Metazoa</taxon>
        <taxon>Chordata</taxon>
        <taxon>Craniata</taxon>
        <taxon>Vertebrata</taxon>
        <taxon>Euteleostomi</taxon>
        <taxon>Archelosauria</taxon>
        <taxon>Archosauria</taxon>
        <taxon>Dinosauria</taxon>
        <taxon>Saurischia</taxon>
        <taxon>Theropoda</taxon>
        <taxon>Coelurosauria</taxon>
        <taxon>Aves</taxon>
        <taxon>Neognathae</taxon>
        <taxon>Galloanserae</taxon>
        <taxon>Galliformes</taxon>
        <taxon>Phasianidae</taxon>
        <taxon>Perdicinae</taxon>
        <taxon>Bambusicola</taxon>
    </lineage>
</organism>
<dbReference type="UniPathway" id="UPA00781"/>
<comment type="caution">
    <text evidence="6">The sequence shown here is derived from an EMBL/GenBank/DDBJ whole genome shotgun (WGS) entry which is preliminary data.</text>
</comment>